<feature type="chain" id="PRO_5042960246" description="Ion transport domain-containing protein" evidence="8">
    <location>
        <begin position="17"/>
        <end position="388"/>
    </location>
</feature>
<keyword evidence="2" id="KW-0677">Repeat</keyword>
<evidence type="ECO:0000256" key="4">
    <source>
        <dbReference type="ARBA" id="ARBA00023065"/>
    </source>
</evidence>
<reference evidence="9" key="2">
    <citation type="submission" date="2024-06" db="UniProtKB">
        <authorList>
            <consortium name="EnsemblMetazoa"/>
        </authorList>
    </citation>
    <scope>IDENTIFICATION</scope>
</reference>
<dbReference type="GO" id="GO:1902495">
    <property type="term" value="C:transmembrane transporter complex"/>
    <property type="evidence" value="ECO:0007669"/>
    <property type="project" value="TreeGrafter"/>
</dbReference>
<feature type="transmembrane region" description="Helical" evidence="7">
    <location>
        <begin position="108"/>
        <end position="126"/>
    </location>
</feature>
<feature type="signal peptide" evidence="8">
    <location>
        <begin position="1"/>
        <end position="16"/>
    </location>
</feature>
<dbReference type="KEGG" id="aqu:105313336"/>
<name>A0AAN0JAA9_AMPQE</name>
<keyword evidence="3" id="KW-0040">ANK repeat</keyword>
<reference evidence="10" key="1">
    <citation type="journal article" date="2010" name="Nature">
        <title>The Amphimedon queenslandica genome and the evolution of animal complexity.</title>
        <authorList>
            <person name="Srivastava M."/>
            <person name="Simakov O."/>
            <person name="Chapman J."/>
            <person name="Fahey B."/>
            <person name="Gauthier M.E."/>
            <person name="Mitros T."/>
            <person name="Richards G.S."/>
            <person name="Conaco C."/>
            <person name="Dacre M."/>
            <person name="Hellsten U."/>
            <person name="Larroux C."/>
            <person name="Putnam N.H."/>
            <person name="Stanke M."/>
            <person name="Adamska M."/>
            <person name="Darling A."/>
            <person name="Degnan S.M."/>
            <person name="Oakley T.H."/>
            <person name="Plachetzki D.C."/>
            <person name="Zhai Y."/>
            <person name="Adamski M."/>
            <person name="Calcino A."/>
            <person name="Cummins S.F."/>
            <person name="Goodstein D.M."/>
            <person name="Harris C."/>
            <person name="Jackson D.J."/>
            <person name="Leys S.P."/>
            <person name="Shu S."/>
            <person name="Woodcroft B.J."/>
            <person name="Vervoort M."/>
            <person name="Kosik K.S."/>
            <person name="Manning G."/>
            <person name="Degnan B.M."/>
            <person name="Rokhsar D.S."/>
        </authorList>
    </citation>
    <scope>NUCLEOTIDE SEQUENCE [LARGE SCALE GENOMIC DNA]</scope>
</reference>
<keyword evidence="5" id="KW-0325">Glycoprotein</keyword>
<keyword evidence="7" id="KW-0472">Membrane</keyword>
<dbReference type="GO" id="GO:0022857">
    <property type="term" value="F:transmembrane transporter activity"/>
    <property type="evidence" value="ECO:0007669"/>
    <property type="project" value="TreeGrafter"/>
</dbReference>
<accession>A0AAN0JAA9</accession>
<dbReference type="PANTHER" id="PTHR47143:SF1">
    <property type="entry name" value="ION_TRANS DOMAIN-CONTAINING PROTEIN"/>
    <property type="match status" value="1"/>
</dbReference>
<feature type="transmembrane region" description="Helical" evidence="7">
    <location>
        <begin position="79"/>
        <end position="96"/>
    </location>
</feature>
<evidence type="ECO:0008006" key="11">
    <source>
        <dbReference type="Google" id="ProtNLM"/>
    </source>
</evidence>
<evidence type="ECO:0000256" key="6">
    <source>
        <dbReference type="ARBA" id="ARBA00023303"/>
    </source>
</evidence>
<evidence type="ECO:0000256" key="3">
    <source>
        <dbReference type="ARBA" id="ARBA00023043"/>
    </source>
</evidence>
<dbReference type="PANTHER" id="PTHR47143">
    <property type="entry name" value="TRANSIENT RECEPTOR POTENTIAL CATION CHANNEL PROTEIN PAINLESS"/>
    <property type="match status" value="1"/>
</dbReference>
<proteinExistence type="predicted"/>
<evidence type="ECO:0000256" key="1">
    <source>
        <dbReference type="ARBA" id="ARBA00022448"/>
    </source>
</evidence>
<dbReference type="RefSeq" id="XP_019853990.1">
    <property type="nucleotide sequence ID" value="XM_019998431.1"/>
</dbReference>
<feature type="transmembrane region" description="Helical" evidence="7">
    <location>
        <begin position="155"/>
        <end position="172"/>
    </location>
</feature>
<evidence type="ECO:0000256" key="2">
    <source>
        <dbReference type="ARBA" id="ARBA00022737"/>
    </source>
</evidence>
<evidence type="ECO:0000313" key="10">
    <source>
        <dbReference type="Proteomes" id="UP000007879"/>
    </source>
</evidence>
<dbReference type="GO" id="GO:0034220">
    <property type="term" value="P:monoatomic ion transmembrane transport"/>
    <property type="evidence" value="ECO:0007669"/>
    <property type="project" value="UniProtKB-KW"/>
</dbReference>
<feature type="transmembrane region" description="Helical" evidence="7">
    <location>
        <begin position="224"/>
        <end position="245"/>
    </location>
</feature>
<keyword evidence="10" id="KW-1185">Reference proteome</keyword>
<keyword evidence="8" id="KW-0732">Signal</keyword>
<keyword evidence="7" id="KW-0812">Transmembrane</keyword>
<evidence type="ECO:0000256" key="7">
    <source>
        <dbReference type="SAM" id="Phobius"/>
    </source>
</evidence>
<dbReference type="Proteomes" id="UP000007879">
    <property type="component" value="Unassembled WGS sequence"/>
</dbReference>
<dbReference type="AlphaFoldDB" id="A0AAN0JAA9"/>
<protein>
    <recommendedName>
        <fullName evidence="11">Ion transport domain-containing protein</fullName>
    </recommendedName>
</protein>
<evidence type="ECO:0000313" key="9">
    <source>
        <dbReference type="EnsemblMetazoa" id="XP_019853990.1"/>
    </source>
</evidence>
<keyword evidence="4" id="KW-0406">Ion transport</keyword>
<keyword evidence="1" id="KW-0813">Transport</keyword>
<organism evidence="9 10">
    <name type="scientific">Amphimedon queenslandica</name>
    <name type="common">Sponge</name>
    <dbReference type="NCBI Taxonomy" id="400682"/>
    <lineage>
        <taxon>Eukaryota</taxon>
        <taxon>Metazoa</taxon>
        <taxon>Porifera</taxon>
        <taxon>Demospongiae</taxon>
        <taxon>Heteroscleromorpha</taxon>
        <taxon>Haplosclerida</taxon>
        <taxon>Niphatidae</taxon>
        <taxon>Amphimedon</taxon>
    </lineage>
</organism>
<evidence type="ECO:0000256" key="5">
    <source>
        <dbReference type="ARBA" id="ARBA00023180"/>
    </source>
</evidence>
<dbReference type="EnsemblMetazoa" id="XM_019998431.1">
    <property type="protein sequence ID" value="XP_019853990.1"/>
    <property type="gene ID" value="LOC105313336"/>
</dbReference>
<dbReference type="InterPro" id="IPR052076">
    <property type="entry name" value="TRP_cation_channel"/>
</dbReference>
<sequence length="388" mass="45377">MFYILFLILLTSFALTVQSPNSNLCMKVFENDNDTVIDCFPEESLLSQRYVSFVSICLIFYSLIMLLSKLLAQLILRRWQSILEVFLFIFIVIFAFVRSNQCYCTESWQWQIGVIAVFFSWIVLIFSIRRLPVVGIYVVMYITILYNLIRKVVVLALLLVFAFAFPFYMIFYDIQGKLEGIRTPFNTPWRTIYKTITMAAGHLRLDSLLHQDNQINSPDVQYPVVAFSLLIVFVVLMPILFINLLTSLAVGDIVQEIEKKSDTYRLRLKLEFTLPVEKFLRFKIMKKFKDSLDLWQTGNKKNSDKQELSDEQKLSDKQKLSDRFKKYINDWSKRIEISTKTELPATIADVKNHIKPLSEEVKDLNNSVDQLLSIVRSMRNESPGRRNI</sequence>
<keyword evidence="6" id="KW-0407">Ion channel</keyword>
<dbReference type="GeneID" id="105313336"/>
<keyword evidence="7" id="KW-1133">Transmembrane helix</keyword>
<feature type="transmembrane region" description="Helical" evidence="7">
    <location>
        <begin position="49"/>
        <end position="67"/>
    </location>
</feature>
<evidence type="ECO:0000256" key="8">
    <source>
        <dbReference type="SAM" id="SignalP"/>
    </source>
</evidence>